<dbReference type="RefSeq" id="WP_194539824.1">
    <property type="nucleotide sequence ID" value="NZ_JACEFB010000027.1"/>
</dbReference>
<dbReference type="Proteomes" id="UP000542342">
    <property type="component" value="Unassembled WGS sequence"/>
</dbReference>
<organism evidence="1 2">
    <name type="scientific">Thermogemmata fonticola</name>
    <dbReference type="NCBI Taxonomy" id="2755323"/>
    <lineage>
        <taxon>Bacteria</taxon>
        <taxon>Pseudomonadati</taxon>
        <taxon>Planctomycetota</taxon>
        <taxon>Planctomycetia</taxon>
        <taxon>Gemmatales</taxon>
        <taxon>Gemmataceae</taxon>
        <taxon>Thermogemmata</taxon>
    </lineage>
</organism>
<evidence type="ECO:0000313" key="1">
    <source>
        <dbReference type="EMBL" id="MBA2227960.1"/>
    </source>
</evidence>
<dbReference type="EMBL" id="JACEFB010000027">
    <property type="protein sequence ID" value="MBA2227960.1"/>
    <property type="molecule type" value="Genomic_DNA"/>
</dbReference>
<reference evidence="1 2" key="1">
    <citation type="submission" date="2020-07" db="EMBL/GenBank/DDBJ databases">
        <title>Thermogemmata thermophila gen. nov., sp. nov., a novel moderate thermophilic planctomycete from a Kamchatka hot spring.</title>
        <authorList>
            <person name="Elcheninov A.G."/>
            <person name="Podosokorskaya O.A."/>
            <person name="Kovaleva O.L."/>
            <person name="Novikov A."/>
            <person name="Bonch-Osmolovskaya E.A."/>
            <person name="Toshchakov S.V."/>
            <person name="Kublanov I.V."/>
        </authorList>
    </citation>
    <scope>NUCLEOTIDE SEQUENCE [LARGE SCALE GENOMIC DNA]</scope>
    <source>
        <strain evidence="1 2">2918</strain>
    </source>
</reference>
<evidence type="ECO:0008006" key="3">
    <source>
        <dbReference type="Google" id="ProtNLM"/>
    </source>
</evidence>
<name>A0A7V8VH47_9BACT</name>
<proteinExistence type="predicted"/>
<keyword evidence="2" id="KW-1185">Reference proteome</keyword>
<dbReference type="AlphaFoldDB" id="A0A7V8VH47"/>
<accession>A0A7V8VH47</accession>
<sequence length="201" mass="22234">MPGALINLAVEGTTDEAVGKKLLDYVDAKPNLVCGKQGKPFLESKIHSFNEAARHSPWFVIVDLDQDFHCAPDLRQEWLPNPAPLLCFRIAVRAVEAWLLADAEAIAAFLRIARNKVPANPEGLLDPKAEMVSLARKSRRRAIRKDMVPPPSSGRKVGPAYSSRLTEFASTEWRAEVAMAQAPSLRRAIDCLRKLVRQATA</sequence>
<gene>
    <name evidence="1" type="ORF">H0921_17510</name>
</gene>
<comment type="caution">
    <text evidence="1">The sequence shown here is derived from an EMBL/GenBank/DDBJ whole genome shotgun (WGS) entry which is preliminary data.</text>
</comment>
<protein>
    <recommendedName>
        <fullName evidence="3">DUF4276 family protein</fullName>
    </recommendedName>
</protein>
<evidence type="ECO:0000313" key="2">
    <source>
        <dbReference type="Proteomes" id="UP000542342"/>
    </source>
</evidence>